<dbReference type="AlphaFoldDB" id="A0A222FFI8"/>
<name>A0A222FFI8_9GAMM</name>
<dbReference type="PROSITE" id="PS51257">
    <property type="entry name" value="PROKAR_LIPOPROTEIN"/>
    <property type="match status" value="1"/>
</dbReference>
<feature type="signal peptide" evidence="2">
    <location>
        <begin position="1"/>
        <end position="22"/>
    </location>
</feature>
<evidence type="ECO:0000313" key="4">
    <source>
        <dbReference type="Proteomes" id="UP000202440"/>
    </source>
</evidence>
<evidence type="ECO:0000313" key="3">
    <source>
        <dbReference type="EMBL" id="ASP37778.1"/>
    </source>
</evidence>
<proteinExistence type="predicted"/>
<dbReference type="InterPro" id="IPR009576">
    <property type="entry name" value="Biofilm_formation_YgiB"/>
</dbReference>
<evidence type="ECO:0000256" key="2">
    <source>
        <dbReference type="SAM" id="SignalP"/>
    </source>
</evidence>
<evidence type="ECO:0000256" key="1">
    <source>
        <dbReference type="SAM" id="MobiDB-lite"/>
    </source>
</evidence>
<keyword evidence="4" id="KW-1185">Reference proteome</keyword>
<feature type="chain" id="PRO_5012939957" description="DUF1190 domain-containing protein" evidence="2">
    <location>
        <begin position="23"/>
        <end position="205"/>
    </location>
</feature>
<dbReference type="OrthoDB" id="5903948at2"/>
<gene>
    <name evidence="3" type="ORF">CHH28_03405</name>
</gene>
<keyword evidence="2" id="KW-0732">Signal</keyword>
<feature type="compositionally biased region" description="Gly residues" evidence="1">
    <location>
        <begin position="194"/>
        <end position="205"/>
    </location>
</feature>
<accession>A0A222FFI8</accession>
<evidence type="ECO:0008006" key="5">
    <source>
        <dbReference type="Google" id="ProtNLM"/>
    </source>
</evidence>
<feature type="region of interest" description="Disordered" evidence="1">
    <location>
        <begin position="177"/>
        <end position="205"/>
    </location>
</feature>
<reference evidence="3 4" key="1">
    <citation type="submission" date="2017-07" db="EMBL/GenBank/DDBJ databases">
        <title>Annotated genome sequence of Bacterioplanes sanyensis isolated from Red Sea.</title>
        <authorList>
            <person name="Rehman Z.U."/>
        </authorList>
    </citation>
    <scope>NUCLEOTIDE SEQUENCE [LARGE SCALE GENOMIC DNA]</scope>
    <source>
        <strain evidence="3 4">NV9</strain>
    </source>
</reference>
<dbReference type="RefSeq" id="WP_094058987.1">
    <property type="nucleotide sequence ID" value="NZ_CP022530.1"/>
</dbReference>
<dbReference type="KEGG" id="bsan:CHH28_03405"/>
<dbReference type="Pfam" id="PF06693">
    <property type="entry name" value="DUF1190"/>
    <property type="match status" value="1"/>
</dbReference>
<organism evidence="3 4">
    <name type="scientific">Bacterioplanes sanyensis</name>
    <dbReference type="NCBI Taxonomy" id="1249553"/>
    <lineage>
        <taxon>Bacteria</taxon>
        <taxon>Pseudomonadati</taxon>
        <taxon>Pseudomonadota</taxon>
        <taxon>Gammaproteobacteria</taxon>
        <taxon>Oceanospirillales</taxon>
        <taxon>Oceanospirillaceae</taxon>
        <taxon>Bacterioplanes</taxon>
    </lineage>
</organism>
<dbReference type="Proteomes" id="UP000202440">
    <property type="component" value="Chromosome"/>
</dbReference>
<protein>
    <recommendedName>
        <fullName evidence="5">DUF1190 domain-containing protein</fullName>
    </recommendedName>
</protein>
<dbReference type="EMBL" id="CP022530">
    <property type="protein sequence ID" value="ASP37778.1"/>
    <property type="molecule type" value="Genomic_DNA"/>
</dbReference>
<sequence length="205" mass="22113">MSKRSKNIVLARMRKHPKAALAAVVGGSAGLAGCSSSEPVTMVVSIDDCQEKTALSEAQCEFAYKQALAEAERTAPKFQDERDCEDQFGFHNCTRSSEGFFTPAMTGFLVAEIIDEIGDAYRTKYYSPVFRNEYRRATLADGTELTYASGGQGSYRVPKSANKPKATVKKVYPKGTKTINRKGFGSTASAKSSWGGGSSSRSWGG</sequence>